<dbReference type="PROSITE" id="PS50949">
    <property type="entry name" value="HTH_GNTR"/>
    <property type="match status" value="1"/>
</dbReference>
<dbReference type="PANTHER" id="PTHR43537">
    <property type="entry name" value="TRANSCRIPTIONAL REGULATOR, GNTR FAMILY"/>
    <property type="match status" value="1"/>
</dbReference>
<accession>A0A366ILK1</accession>
<dbReference type="Proteomes" id="UP000253509">
    <property type="component" value="Unassembled WGS sequence"/>
</dbReference>
<dbReference type="AlphaFoldDB" id="A0A366ILK1"/>
<proteinExistence type="predicted"/>
<dbReference type="InterPro" id="IPR036388">
    <property type="entry name" value="WH-like_DNA-bd_sf"/>
</dbReference>
<evidence type="ECO:0000256" key="1">
    <source>
        <dbReference type="ARBA" id="ARBA00023015"/>
    </source>
</evidence>
<dbReference type="InterPro" id="IPR008920">
    <property type="entry name" value="TF_FadR/GntR_C"/>
</dbReference>
<evidence type="ECO:0000313" key="7">
    <source>
        <dbReference type="Proteomes" id="UP000253509"/>
    </source>
</evidence>
<keyword evidence="2" id="KW-0238">DNA-binding</keyword>
<comment type="caution">
    <text evidence="6">The sequence shown here is derived from an EMBL/GenBank/DDBJ whole genome shotgun (WGS) entry which is preliminary data.</text>
</comment>
<dbReference type="RefSeq" id="WP_113903257.1">
    <property type="nucleotide sequence ID" value="NZ_QNSB01000003.1"/>
</dbReference>
<dbReference type="Gene3D" id="1.20.120.530">
    <property type="entry name" value="GntR ligand-binding domain-like"/>
    <property type="match status" value="1"/>
</dbReference>
<dbReference type="InterPro" id="IPR000524">
    <property type="entry name" value="Tscrpt_reg_HTH_GntR"/>
</dbReference>
<keyword evidence="3" id="KW-0804">Transcription</keyword>
<gene>
    <name evidence="6" type="ORF">DFO65_10352</name>
</gene>
<dbReference type="Gene3D" id="1.10.10.10">
    <property type="entry name" value="Winged helix-like DNA-binding domain superfamily/Winged helix DNA-binding domain"/>
    <property type="match status" value="1"/>
</dbReference>
<evidence type="ECO:0000256" key="2">
    <source>
        <dbReference type="ARBA" id="ARBA00023125"/>
    </source>
</evidence>
<dbReference type="InterPro" id="IPR011711">
    <property type="entry name" value="GntR_C"/>
</dbReference>
<keyword evidence="1" id="KW-0805">Transcription regulation</keyword>
<evidence type="ECO:0000256" key="4">
    <source>
        <dbReference type="SAM" id="MobiDB-lite"/>
    </source>
</evidence>
<dbReference type="PRINTS" id="PR00035">
    <property type="entry name" value="HTHGNTR"/>
</dbReference>
<dbReference type="Pfam" id="PF07729">
    <property type="entry name" value="FCD"/>
    <property type="match status" value="1"/>
</dbReference>
<sequence length="234" mass="25633">MRTSDSARSETVRVTDILRDEIIDGVRKPGSRLVERDLARELGVSRVPIREALKQLAGEGLVSPRPNTWSTVREFTASDIADLNEVLGAFEVMTFELAAQRHTREGLADLEAAVARGREFAARGDAIGARRAAADFHEIVTELAGNVLLVEIGGLLSSRKRWLLSQHDDLAHVAEEHAGLCEAIARRDVSGISALVLDHLESSQRRHIAHSEKSLREAEQSAPNSDHDLSRSPS</sequence>
<evidence type="ECO:0000259" key="5">
    <source>
        <dbReference type="PROSITE" id="PS50949"/>
    </source>
</evidence>
<dbReference type="GO" id="GO:0003700">
    <property type="term" value="F:DNA-binding transcription factor activity"/>
    <property type="evidence" value="ECO:0007669"/>
    <property type="project" value="InterPro"/>
</dbReference>
<dbReference type="PANTHER" id="PTHR43537:SF45">
    <property type="entry name" value="GNTR FAMILY REGULATORY PROTEIN"/>
    <property type="match status" value="1"/>
</dbReference>
<dbReference type="InterPro" id="IPR036390">
    <property type="entry name" value="WH_DNA-bd_sf"/>
</dbReference>
<protein>
    <submittedName>
        <fullName evidence="6">GntR family transcriptional regulator</fullName>
    </submittedName>
</protein>
<dbReference type="EMBL" id="QNSB01000003">
    <property type="protein sequence ID" value="RBP72761.1"/>
    <property type="molecule type" value="Genomic_DNA"/>
</dbReference>
<dbReference type="GO" id="GO:0003677">
    <property type="term" value="F:DNA binding"/>
    <property type="evidence" value="ECO:0007669"/>
    <property type="project" value="UniProtKB-KW"/>
</dbReference>
<organism evidence="6 7">
    <name type="scientific">Brevibacterium celere</name>
    <dbReference type="NCBI Taxonomy" id="225845"/>
    <lineage>
        <taxon>Bacteria</taxon>
        <taxon>Bacillati</taxon>
        <taxon>Actinomycetota</taxon>
        <taxon>Actinomycetes</taxon>
        <taxon>Micrococcales</taxon>
        <taxon>Brevibacteriaceae</taxon>
        <taxon>Brevibacterium</taxon>
    </lineage>
</organism>
<dbReference type="SMART" id="SM00895">
    <property type="entry name" value="FCD"/>
    <property type="match status" value="1"/>
</dbReference>
<dbReference type="SUPFAM" id="SSF46785">
    <property type="entry name" value="Winged helix' DNA-binding domain"/>
    <property type="match status" value="1"/>
</dbReference>
<keyword evidence="7" id="KW-1185">Reference proteome</keyword>
<dbReference type="SMART" id="SM00345">
    <property type="entry name" value="HTH_GNTR"/>
    <property type="match status" value="1"/>
</dbReference>
<dbReference type="CDD" id="cd07377">
    <property type="entry name" value="WHTH_GntR"/>
    <property type="match status" value="1"/>
</dbReference>
<feature type="domain" description="HTH gntR-type" evidence="5">
    <location>
        <begin position="8"/>
        <end position="75"/>
    </location>
</feature>
<name>A0A366ILK1_9MICO</name>
<reference evidence="6 7" key="1">
    <citation type="submission" date="2018-06" db="EMBL/GenBank/DDBJ databases">
        <title>Freshwater and sediment microbial communities from various areas in North America, analyzing microbe dynamics in response to fracking.</title>
        <authorList>
            <person name="Lamendella R."/>
        </authorList>
    </citation>
    <scope>NUCLEOTIDE SEQUENCE [LARGE SCALE GENOMIC DNA]</scope>
    <source>
        <strain evidence="6 7">3b_TX</strain>
    </source>
</reference>
<dbReference type="Pfam" id="PF00392">
    <property type="entry name" value="GntR"/>
    <property type="match status" value="1"/>
</dbReference>
<evidence type="ECO:0000313" key="6">
    <source>
        <dbReference type="EMBL" id="RBP72761.1"/>
    </source>
</evidence>
<evidence type="ECO:0000256" key="3">
    <source>
        <dbReference type="ARBA" id="ARBA00023163"/>
    </source>
</evidence>
<feature type="region of interest" description="Disordered" evidence="4">
    <location>
        <begin position="207"/>
        <end position="234"/>
    </location>
</feature>
<dbReference type="SUPFAM" id="SSF48008">
    <property type="entry name" value="GntR ligand-binding domain-like"/>
    <property type="match status" value="1"/>
</dbReference>